<sequence>MITDDNIASVGRQMESIKYKNLLINFTTEFNRSSNFSGSAPKPGTFWRPTPAPDLLPGFFPLGDIVESGDDNINGKRVAAVVCEGIAQIGDSSQAKALNRPVDYEQIWRDPGSESVGTLWRPIPPDGYVALGLVCSRDDEKPPLHAIRCVRADLVIDSSLGDSIWNNWGNGGTQDFGAWHIKPPVAAAGEIYFAPGTFVGFKNVAHPSTQVAAYSLRMQIPQLINPAPEVPVLSGFAAPSPLEASEATQIAILPWFAVEDNALSPIERLSKSPYYRLERTDRYALVGYGHNTGDGSKLFRWTASRVLIGKVLQLFTRLTSIEVKTEWPMGGSEVNRPIKFSAQLNKLFTHTESTSSGWTTSKAIEVVSFVPKNKMVAVYQLQSHYELLREDGTQAAVNFAYADSDSLYFAEYPTEVGDVIAVPMPVSDSSAVTDTAP</sequence>
<organism evidence="1 2">
    <name type="scientific">Pseudomonas hormoni</name>
    <dbReference type="NCBI Taxonomy" id="3093767"/>
    <lineage>
        <taxon>Bacteria</taxon>
        <taxon>Pseudomonadati</taxon>
        <taxon>Pseudomonadota</taxon>
        <taxon>Gammaproteobacteria</taxon>
        <taxon>Pseudomonadales</taxon>
        <taxon>Pseudomonadaceae</taxon>
        <taxon>Pseudomonas</taxon>
    </lineage>
</organism>
<dbReference type="Proteomes" id="UP000681155">
    <property type="component" value="Chromosome"/>
</dbReference>
<accession>A0ABX8EV84</accession>
<evidence type="ECO:0000313" key="2">
    <source>
        <dbReference type="Proteomes" id="UP000681155"/>
    </source>
</evidence>
<dbReference type="PANTHER" id="PTHR48219:SF2">
    <property type="entry name" value="VACUOLAR PROTEIN SORTING-ASSOCIATED PROTEIN 62"/>
    <property type="match status" value="1"/>
</dbReference>
<name>A0ABX8EV84_9PSED</name>
<proteinExistence type="predicted"/>
<protein>
    <submittedName>
        <fullName evidence="1">Vps62-related protein</fullName>
    </submittedName>
</protein>
<evidence type="ECO:0000313" key="1">
    <source>
        <dbReference type="EMBL" id="QVW23672.1"/>
    </source>
</evidence>
<dbReference type="EMBL" id="CP075566">
    <property type="protein sequence ID" value="QVW23672.1"/>
    <property type="molecule type" value="Genomic_DNA"/>
</dbReference>
<dbReference type="PANTHER" id="PTHR48219">
    <property type="entry name" value="VACUOLAR PROTEIN SORTING-ASSOCIATED PROTEIN 62-RELATED"/>
    <property type="match status" value="1"/>
</dbReference>
<keyword evidence="2" id="KW-1185">Reference proteome</keyword>
<dbReference type="RefSeq" id="WP_214380245.1">
    <property type="nucleotide sequence ID" value="NZ_CP075566.1"/>
</dbReference>
<dbReference type="Pfam" id="PF06101">
    <property type="entry name" value="Vps62"/>
    <property type="match status" value="1"/>
</dbReference>
<dbReference type="InterPro" id="IPR009291">
    <property type="entry name" value="Vps62"/>
</dbReference>
<gene>
    <name evidence="1" type="ORF">KJF94_28190</name>
</gene>
<reference evidence="1 2" key="1">
    <citation type="submission" date="2021-05" db="EMBL/GenBank/DDBJ databases">
        <title>Complete genome of the cytokinin-producing biocontrol strain Pseudomonas fluorescens G20-18.</title>
        <authorList>
            <person name="Nielsen T.K."/>
            <person name="Mekureyaw M.F."/>
            <person name="Hansen L.H."/>
            <person name="Nicolaisen M.H."/>
            <person name="Roitsch T.G."/>
            <person name="Hennessy R.C."/>
        </authorList>
    </citation>
    <scope>NUCLEOTIDE SEQUENCE [LARGE SCALE GENOMIC DNA]</scope>
    <source>
        <strain evidence="1 2">G20-18</strain>
    </source>
</reference>